<sequence length="71" mass="8558">MKGSRKKLIKDSNFQSEINFRHFQRTNVNHHVRPYQCIVYNSDCITFLKTYKIQFDNIIERKTARLPSNKP</sequence>
<dbReference type="AlphaFoldDB" id="A0A3M7Q6T5"/>
<comment type="caution">
    <text evidence="1">The sequence shown here is derived from an EMBL/GenBank/DDBJ whole genome shotgun (WGS) entry which is preliminary data.</text>
</comment>
<organism evidence="1 2">
    <name type="scientific">Brachionus plicatilis</name>
    <name type="common">Marine rotifer</name>
    <name type="synonym">Brachionus muelleri</name>
    <dbReference type="NCBI Taxonomy" id="10195"/>
    <lineage>
        <taxon>Eukaryota</taxon>
        <taxon>Metazoa</taxon>
        <taxon>Spiralia</taxon>
        <taxon>Gnathifera</taxon>
        <taxon>Rotifera</taxon>
        <taxon>Eurotatoria</taxon>
        <taxon>Monogononta</taxon>
        <taxon>Pseudotrocha</taxon>
        <taxon>Ploima</taxon>
        <taxon>Brachionidae</taxon>
        <taxon>Brachionus</taxon>
    </lineage>
</organism>
<evidence type="ECO:0000313" key="1">
    <source>
        <dbReference type="EMBL" id="RNA06882.1"/>
    </source>
</evidence>
<keyword evidence="2" id="KW-1185">Reference proteome</keyword>
<dbReference type="Proteomes" id="UP000276133">
    <property type="component" value="Unassembled WGS sequence"/>
</dbReference>
<dbReference type="EMBL" id="REGN01007241">
    <property type="protein sequence ID" value="RNA06882.1"/>
    <property type="molecule type" value="Genomic_DNA"/>
</dbReference>
<reference evidence="1 2" key="1">
    <citation type="journal article" date="2018" name="Sci. Rep.">
        <title>Genomic signatures of local adaptation to the degree of environmental predictability in rotifers.</title>
        <authorList>
            <person name="Franch-Gras L."/>
            <person name="Hahn C."/>
            <person name="Garcia-Roger E.M."/>
            <person name="Carmona M.J."/>
            <person name="Serra M."/>
            <person name="Gomez A."/>
        </authorList>
    </citation>
    <scope>NUCLEOTIDE SEQUENCE [LARGE SCALE GENOMIC DNA]</scope>
    <source>
        <strain evidence="1">HYR1</strain>
    </source>
</reference>
<accession>A0A3M7Q6T5</accession>
<name>A0A3M7Q6T5_BRAPC</name>
<protein>
    <submittedName>
        <fullName evidence="1">Uncharacterized protein</fullName>
    </submittedName>
</protein>
<evidence type="ECO:0000313" key="2">
    <source>
        <dbReference type="Proteomes" id="UP000276133"/>
    </source>
</evidence>
<gene>
    <name evidence="1" type="ORF">BpHYR1_004213</name>
</gene>
<proteinExistence type="predicted"/>